<protein>
    <recommendedName>
        <fullName evidence="4">DUF308 domain-containing protein</fullName>
    </recommendedName>
</protein>
<gene>
    <name evidence="2" type="ORF">CWM47_30910</name>
</gene>
<name>A0A2K8Z7M6_9BACT</name>
<feature type="transmembrane region" description="Helical" evidence="1">
    <location>
        <begin position="134"/>
        <end position="155"/>
    </location>
</feature>
<dbReference type="Pfam" id="PF03729">
    <property type="entry name" value="DUF308"/>
    <property type="match status" value="1"/>
</dbReference>
<evidence type="ECO:0000256" key="1">
    <source>
        <dbReference type="SAM" id="Phobius"/>
    </source>
</evidence>
<dbReference type="InterPro" id="IPR005325">
    <property type="entry name" value="DUF308_memb"/>
</dbReference>
<dbReference type="KEGG" id="spir:CWM47_30910"/>
<keyword evidence="1" id="KW-0812">Transmembrane</keyword>
<dbReference type="OrthoDB" id="956656at2"/>
<feature type="transmembrane region" description="Helical" evidence="1">
    <location>
        <begin position="72"/>
        <end position="89"/>
    </location>
</feature>
<reference evidence="2 3" key="1">
    <citation type="submission" date="2017-11" db="EMBL/GenBank/DDBJ databases">
        <title>Taxonomic description and genome sequences of Spirosoma HA7 sp. nov., isolated from pollen microhabitat of Corylus avellana.</title>
        <authorList>
            <person name="Ambika Manirajan B."/>
            <person name="Suarez C."/>
            <person name="Ratering S."/>
            <person name="Geissler-Plaum R."/>
            <person name="Cardinale M."/>
            <person name="Sylvia S."/>
        </authorList>
    </citation>
    <scope>NUCLEOTIDE SEQUENCE [LARGE SCALE GENOMIC DNA]</scope>
    <source>
        <strain evidence="2 3">HA7</strain>
    </source>
</reference>
<keyword evidence="3" id="KW-1185">Reference proteome</keyword>
<feature type="transmembrane region" description="Helical" evidence="1">
    <location>
        <begin position="101"/>
        <end position="122"/>
    </location>
</feature>
<dbReference type="AlphaFoldDB" id="A0A2K8Z7M6"/>
<organism evidence="2 3">
    <name type="scientific">Spirosoma pollinicola</name>
    <dbReference type="NCBI Taxonomy" id="2057025"/>
    <lineage>
        <taxon>Bacteria</taxon>
        <taxon>Pseudomonadati</taxon>
        <taxon>Bacteroidota</taxon>
        <taxon>Cytophagia</taxon>
        <taxon>Cytophagales</taxon>
        <taxon>Cytophagaceae</taxon>
        <taxon>Spirosoma</taxon>
    </lineage>
</organism>
<dbReference type="EMBL" id="CP025096">
    <property type="protein sequence ID" value="AUD05871.1"/>
    <property type="molecule type" value="Genomic_DNA"/>
</dbReference>
<keyword evidence="1" id="KW-0472">Membrane</keyword>
<feature type="transmembrane region" description="Helical" evidence="1">
    <location>
        <begin position="161"/>
        <end position="180"/>
    </location>
</feature>
<sequence length="189" mass="20958">METITKKQTPPGWLTHLHSGCYVLMGLILFMYPIQASTLYTGLLGGLLVLAGLSTAWFGYRRRQGGQRDNSWYLLSSIRDSLFGLTLLVEMDSSLKTTVNILGLWAIIYAFLQAIEAMFYFLGTRANDDKDYWVEVIHAVCVLLAGGFAFVLIMRPEGQPTSLQFGSLFLIGLGIIQGVLTQRLRAGIA</sequence>
<dbReference type="RefSeq" id="WP_100992422.1">
    <property type="nucleotide sequence ID" value="NZ_CP025096.1"/>
</dbReference>
<proteinExistence type="predicted"/>
<evidence type="ECO:0008006" key="4">
    <source>
        <dbReference type="Google" id="ProtNLM"/>
    </source>
</evidence>
<evidence type="ECO:0000313" key="3">
    <source>
        <dbReference type="Proteomes" id="UP000232883"/>
    </source>
</evidence>
<accession>A0A2K8Z7M6</accession>
<evidence type="ECO:0000313" key="2">
    <source>
        <dbReference type="EMBL" id="AUD05871.1"/>
    </source>
</evidence>
<feature type="transmembrane region" description="Helical" evidence="1">
    <location>
        <begin position="12"/>
        <end position="32"/>
    </location>
</feature>
<keyword evidence="1" id="KW-1133">Transmembrane helix</keyword>
<feature type="transmembrane region" description="Helical" evidence="1">
    <location>
        <begin position="38"/>
        <end position="60"/>
    </location>
</feature>
<dbReference type="Proteomes" id="UP000232883">
    <property type="component" value="Chromosome"/>
</dbReference>